<dbReference type="CDD" id="cd00113">
    <property type="entry name" value="PLAT"/>
    <property type="match status" value="1"/>
</dbReference>
<dbReference type="GO" id="GO:0046872">
    <property type="term" value="F:metal ion binding"/>
    <property type="evidence" value="ECO:0007669"/>
    <property type="project" value="UniProtKB-KW"/>
</dbReference>
<evidence type="ECO:0000313" key="10">
    <source>
        <dbReference type="Proteomes" id="UP000014760"/>
    </source>
</evidence>
<evidence type="ECO:0000259" key="7">
    <source>
        <dbReference type="PROSITE" id="PS51393"/>
    </source>
</evidence>
<dbReference type="InterPro" id="IPR020834">
    <property type="entry name" value="LipOase_CS"/>
</dbReference>
<dbReference type="EMBL" id="KB311324">
    <property type="protein sequence ID" value="ELT89495.1"/>
    <property type="molecule type" value="Genomic_DNA"/>
</dbReference>
<name>R7T7C1_CAPTE</name>
<keyword evidence="10" id="KW-1185">Reference proteome</keyword>
<dbReference type="InterPro" id="IPR036392">
    <property type="entry name" value="PLAT/LH2_dom_sf"/>
</dbReference>
<evidence type="ECO:0000259" key="6">
    <source>
        <dbReference type="PROSITE" id="PS50095"/>
    </source>
</evidence>
<dbReference type="SUPFAM" id="SSF48484">
    <property type="entry name" value="Lipoxigenase"/>
    <property type="match status" value="1"/>
</dbReference>
<dbReference type="Gene3D" id="3.10.450.60">
    <property type="match status" value="1"/>
</dbReference>
<dbReference type="HOGENOM" id="CLU_004282_3_2_1"/>
<dbReference type="GO" id="GO:0016702">
    <property type="term" value="F:oxidoreductase activity, acting on single donors with incorporation of molecular oxygen, incorporation of two atoms of oxygen"/>
    <property type="evidence" value="ECO:0007669"/>
    <property type="project" value="InterPro"/>
</dbReference>
<dbReference type="GO" id="GO:0034440">
    <property type="term" value="P:lipid oxidation"/>
    <property type="evidence" value="ECO:0007669"/>
    <property type="project" value="InterPro"/>
</dbReference>
<dbReference type="SUPFAM" id="SSF49723">
    <property type="entry name" value="Lipase/lipooxygenase domain (PLAT/LH2 domain)"/>
    <property type="match status" value="1"/>
</dbReference>
<dbReference type="EMBL" id="AMQN01003242">
    <property type="status" value="NOT_ANNOTATED_CDS"/>
    <property type="molecule type" value="Genomic_DNA"/>
</dbReference>
<dbReference type="EnsemblMetazoa" id="CapteT172669">
    <property type="protein sequence ID" value="CapteP172669"/>
    <property type="gene ID" value="CapteG172669"/>
</dbReference>
<evidence type="ECO:0000256" key="2">
    <source>
        <dbReference type="ARBA" id="ARBA00022964"/>
    </source>
</evidence>
<sequence length="659" mass="75371">MGNCCVVKGAVDHWVYVKTGDRKGAANDADLRIILSDNEGHSSSEFPVKCYFSSDFQRGKTDVFQAPSLQGFGDITNIEFWREKHDEEADWYCEVLVVNDRRSDKCFYFPVQRWVNPNQRYKIQEFSTILPQFDPNREERQKELEEKRLLYTFGQTAPDLPVQLDIISAKLQQLNSCGLPPMPAQQWDGLEELGSIYNATFPEPAGMDRWSNDLCFGAQRLIGCNPVMIKLATELPEKFVFSTDMLRPFLEGWSLKQIIEAKRLFVADYKILEDLPTKDDRPLCAPIGLFFVTGDKNLVPIAIQLYQDIAPDNPVFLPNDNPFTWLLAKMWLNNGDAAVHQALSHFCFTHLLMEGVSVALNRHVSPTHPIYKLLSPHLLFLLAVNARGLDQLSTPGGWIDQTTTIGREGMFELMRRGIEEWRFDVQGCFPKELESRGVLDPRTLPNYAYRDDGLLLHKAIENYVTRIARHYYGMSPDSPTKIAEDYELQNWVKELSIPKENGGVGLKGIPGNGRFKRIEDVIFTLTNIIFICSVQHSATNFSQYDEYAFPPNYPALLEGEPPIDKLDRTEEDLVSILPDKAATLETIAVCKVLSARGTKSLGEWEFQQHYDPMALKAEKDFRIELQHISRMIKQRNEQRDAIYKYPYLDPEIIPNNIGI</sequence>
<reference evidence="9" key="3">
    <citation type="submission" date="2015-06" db="UniProtKB">
        <authorList>
            <consortium name="EnsemblMetazoa"/>
        </authorList>
    </citation>
    <scope>IDENTIFICATION</scope>
</reference>
<evidence type="ECO:0000313" key="8">
    <source>
        <dbReference type="EMBL" id="ELT89495.1"/>
    </source>
</evidence>
<dbReference type="Pfam" id="PF01477">
    <property type="entry name" value="PLAT"/>
    <property type="match status" value="1"/>
</dbReference>
<dbReference type="Gene3D" id="1.20.245.10">
    <property type="entry name" value="Lipoxygenase-1, Domain 5"/>
    <property type="match status" value="1"/>
</dbReference>
<dbReference type="InterPro" id="IPR000907">
    <property type="entry name" value="LipOase"/>
</dbReference>
<dbReference type="Pfam" id="PF00305">
    <property type="entry name" value="Lipoxygenase"/>
    <property type="match status" value="1"/>
</dbReference>
<keyword evidence="3" id="KW-0560">Oxidoreductase</keyword>
<dbReference type="OrthoDB" id="407298at2759"/>
<dbReference type="Proteomes" id="UP000014760">
    <property type="component" value="Unassembled WGS sequence"/>
</dbReference>
<dbReference type="OMA" id="SHYMRTH"/>
<reference evidence="10" key="1">
    <citation type="submission" date="2012-12" db="EMBL/GenBank/DDBJ databases">
        <authorList>
            <person name="Hellsten U."/>
            <person name="Grimwood J."/>
            <person name="Chapman J.A."/>
            <person name="Shapiro H."/>
            <person name="Aerts A."/>
            <person name="Otillar R.P."/>
            <person name="Terry A.Y."/>
            <person name="Boore J.L."/>
            <person name="Simakov O."/>
            <person name="Marletaz F."/>
            <person name="Cho S.-J."/>
            <person name="Edsinger-Gonzales E."/>
            <person name="Havlak P."/>
            <person name="Kuo D.-H."/>
            <person name="Larsson T."/>
            <person name="Lv J."/>
            <person name="Arendt D."/>
            <person name="Savage R."/>
            <person name="Osoegawa K."/>
            <person name="de Jong P."/>
            <person name="Lindberg D.R."/>
            <person name="Seaver E.C."/>
            <person name="Weisblat D.A."/>
            <person name="Putnam N.H."/>
            <person name="Grigoriev I.V."/>
            <person name="Rokhsar D.S."/>
        </authorList>
    </citation>
    <scope>NUCLEOTIDE SEQUENCE</scope>
    <source>
        <strain evidence="10">I ESC-2004</strain>
    </source>
</reference>
<keyword evidence="2" id="KW-0223">Dioxygenase</keyword>
<dbReference type="PROSITE" id="PS50095">
    <property type="entry name" value="PLAT"/>
    <property type="match status" value="1"/>
</dbReference>
<feature type="domain" description="PLAT" evidence="6">
    <location>
        <begin position="11"/>
        <end position="129"/>
    </location>
</feature>
<evidence type="ECO:0000256" key="3">
    <source>
        <dbReference type="ARBA" id="ARBA00023002"/>
    </source>
</evidence>
<gene>
    <name evidence="8" type="ORF">CAPTEDRAFT_172669</name>
</gene>
<comment type="caution">
    <text evidence="5">Lacks conserved residue(s) required for the propagation of feature annotation.</text>
</comment>
<accession>R7T7C1</accession>
<evidence type="ECO:0000256" key="5">
    <source>
        <dbReference type="PROSITE-ProRule" id="PRU00152"/>
    </source>
</evidence>
<dbReference type="PRINTS" id="PR00087">
    <property type="entry name" value="LIPOXYGENASE"/>
</dbReference>
<evidence type="ECO:0000256" key="1">
    <source>
        <dbReference type="ARBA" id="ARBA00022723"/>
    </source>
</evidence>
<dbReference type="AlphaFoldDB" id="R7T7C1"/>
<organism evidence="8">
    <name type="scientific">Capitella teleta</name>
    <name type="common">Polychaete worm</name>
    <dbReference type="NCBI Taxonomy" id="283909"/>
    <lineage>
        <taxon>Eukaryota</taxon>
        <taxon>Metazoa</taxon>
        <taxon>Spiralia</taxon>
        <taxon>Lophotrochozoa</taxon>
        <taxon>Annelida</taxon>
        <taxon>Polychaeta</taxon>
        <taxon>Sedentaria</taxon>
        <taxon>Scolecida</taxon>
        <taxon>Capitellidae</taxon>
        <taxon>Capitella</taxon>
    </lineage>
</organism>
<dbReference type="PROSITE" id="PS00081">
    <property type="entry name" value="LIPOXYGENASE_2"/>
    <property type="match status" value="1"/>
</dbReference>
<proteinExistence type="predicted"/>
<dbReference type="Gene3D" id="2.60.60.20">
    <property type="entry name" value="PLAT/LH2 domain"/>
    <property type="match status" value="1"/>
</dbReference>
<protein>
    <recommendedName>
        <fullName evidence="11">Lipoxygenase domain-containing protein</fullName>
    </recommendedName>
</protein>
<dbReference type="STRING" id="283909.R7T7C1"/>
<evidence type="ECO:0008006" key="11">
    <source>
        <dbReference type="Google" id="ProtNLM"/>
    </source>
</evidence>
<dbReference type="InterPro" id="IPR036226">
    <property type="entry name" value="LipOase_C_sf"/>
</dbReference>
<keyword evidence="4" id="KW-0443">Lipid metabolism</keyword>
<feature type="domain" description="Lipoxygenase" evidence="7">
    <location>
        <begin position="134"/>
        <end position="659"/>
    </location>
</feature>
<reference evidence="8 10" key="2">
    <citation type="journal article" date="2013" name="Nature">
        <title>Insights into bilaterian evolution from three spiralian genomes.</title>
        <authorList>
            <person name="Simakov O."/>
            <person name="Marletaz F."/>
            <person name="Cho S.J."/>
            <person name="Edsinger-Gonzales E."/>
            <person name="Havlak P."/>
            <person name="Hellsten U."/>
            <person name="Kuo D.H."/>
            <person name="Larsson T."/>
            <person name="Lv J."/>
            <person name="Arendt D."/>
            <person name="Savage R."/>
            <person name="Osoegawa K."/>
            <person name="de Jong P."/>
            <person name="Grimwood J."/>
            <person name="Chapman J.A."/>
            <person name="Shapiro H."/>
            <person name="Aerts A."/>
            <person name="Otillar R.P."/>
            <person name="Terry A.Y."/>
            <person name="Boore J.L."/>
            <person name="Grigoriev I.V."/>
            <person name="Lindberg D.R."/>
            <person name="Seaver E.C."/>
            <person name="Weisblat D.A."/>
            <person name="Putnam N.H."/>
            <person name="Rokhsar D.S."/>
        </authorList>
    </citation>
    <scope>NUCLEOTIDE SEQUENCE</scope>
    <source>
        <strain evidence="8 10">I ESC-2004</strain>
    </source>
</reference>
<dbReference type="InterPro" id="IPR013819">
    <property type="entry name" value="LipOase_C"/>
</dbReference>
<keyword evidence="1" id="KW-0479">Metal-binding</keyword>
<dbReference type="PANTHER" id="PTHR11771">
    <property type="entry name" value="LIPOXYGENASE"/>
    <property type="match status" value="1"/>
</dbReference>
<dbReference type="InterPro" id="IPR001024">
    <property type="entry name" value="PLAT/LH2_dom"/>
</dbReference>
<dbReference type="PROSITE" id="PS51393">
    <property type="entry name" value="LIPOXYGENASE_3"/>
    <property type="match status" value="1"/>
</dbReference>
<evidence type="ECO:0000313" key="9">
    <source>
        <dbReference type="EnsemblMetazoa" id="CapteP172669"/>
    </source>
</evidence>
<evidence type="ECO:0000256" key="4">
    <source>
        <dbReference type="ARBA" id="ARBA00023098"/>
    </source>
</evidence>